<evidence type="ECO:0000313" key="2">
    <source>
        <dbReference type="EMBL" id="RHL57511.1"/>
    </source>
</evidence>
<feature type="signal peptide" evidence="1">
    <location>
        <begin position="1"/>
        <end position="22"/>
    </location>
</feature>
<feature type="chain" id="PRO_5043145302" evidence="1">
    <location>
        <begin position="23"/>
        <end position="208"/>
    </location>
</feature>
<keyword evidence="1" id="KW-0732">Signal</keyword>
<reference evidence="3" key="2">
    <citation type="submission" date="2021-06" db="EMBL/GenBank/DDBJ databases">
        <title>Interrogation of the integrated mobile genetic elements in gut-associated Bacteroides with a consensus prediction approach.</title>
        <authorList>
            <person name="Campbell D.E."/>
            <person name="Leigh J.R."/>
            <person name="Kim T."/>
            <person name="England W."/>
            <person name="Whitaker R.J."/>
            <person name="Degnan P.H."/>
        </authorList>
    </citation>
    <scope>NUCLEOTIDE SEQUENCE</scope>
    <source>
        <strain evidence="3">VPI-3443</strain>
    </source>
</reference>
<gene>
    <name evidence="2" type="ORF">DW011_14555</name>
    <name evidence="3" type="ORF">KQP74_21915</name>
</gene>
<protein>
    <submittedName>
        <fullName evidence="2">DUF4858 domain-containing protein</fullName>
    </submittedName>
</protein>
<dbReference type="AlphaFoldDB" id="A0A1H7FBG2"/>
<sequence length="208" mass="24559">MNVYKYRLSTLCLILLPLSVTGQEWSKQDSLRLQQALNSEQEIRINKEFVKKTEQNMLYHTKPFVDFDPTLPTLKSTIISPKLPFHTHNIFRQTNSTFLPTYSRLKINKNFTLHSKSNFSESSNHFHIQTQMDYKLSKKWFLSIYGKQNLDTRKYRGLSSEAIPTTLGSDIVLKVGKGWKLKTGVQYQYNTIQKRWEWVPQISISYEW</sequence>
<evidence type="ECO:0000256" key="1">
    <source>
        <dbReference type="SAM" id="SignalP"/>
    </source>
</evidence>
<organism evidence="2 4">
    <name type="scientific">Bacteroides thetaiotaomicron</name>
    <dbReference type="NCBI Taxonomy" id="818"/>
    <lineage>
        <taxon>Bacteria</taxon>
        <taxon>Pseudomonadati</taxon>
        <taxon>Bacteroidota</taxon>
        <taxon>Bacteroidia</taxon>
        <taxon>Bacteroidales</taxon>
        <taxon>Bacteroidaceae</taxon>
        <taxon>Bacteroides</taxon>
    </lineage>
</organism>
<dbReference type="Proteomes" id="UP001162960">
    <property type="component" value="Chromosome"/>
</dbReference>
<dbReference type="InterPro" id="IPR032338">
    <property type="entry name" value="DUF4858"/>
</dbReference>
<dbReference type="Proteomes" id="UP000283616">
    <property type="component" value="Unassembled WGS sequence"/>
</dbReference>
<reference evidence="2 4" key="1">
    <citation type="submission" date="2018-08" db="EMBL/GenBank/DDBJ databases">
        <title>A genome reference for cultivated species of the human gut microbiota.</title>
        <authorList>
            <person name="Zou Y."/>
            <person name="Xue W."/>
            <person name="Luo G."/>
        </authorList>
    </citation>
    <scope>NUCLEOTIDE SEQUENCE [LARGE SCALE GENOMIC DNA]</scope>
    <source>
        <strain evidence="2 4">AF37-12</strain>
    </source>
</reference>
<evidence type="ECO:0000313" key="4">
    <source>
        <dbReference type="Proteomes" id="UP000283616"/>
    </source>
</evidence>
<evidence type="ECO:0000313" key="3">
    <source>
        <dbReference type="EMBL" id="UYU90546.1"/>
    </source>
</evidence>
<dbReference type="EMBL" id="QROV01000016">
    <property type="protein sequence ID" value="RHL57511.1"/>
    <property type="molecule type" value="Genomic_DNA"/>
</dbReference>
<dbReference type="Pfam" id="PF16150">
    <property type="entry name" value="DUF4858"/>
    <property type="match status" value="1"/>
</dbReference>
<proteinExistence type="predicted"/>
<name>A0A1H7FBG2_BACT4</name>
<dbReference type="EMBL" id="CP083685">
    <property type="protein sequence ID" value="UYU90546.1"/>
    <property type="molecule type" value="Genomic_DNA"/>
</dbReference>
<accession>A0A1H7FBG2</accession>
<dbReference type="RefSeq" id="WP_074855476.1">
    <property type="nucleotide sequence ID" value="NZ_CAXTGU010000012.1"/>
</dbReference>